<dbReference type="PANTHER" id="PTHR34047">
    <property type="entry name" value="NUCLEAR INTRON MATURASE 1, MITOCHONDRIAL-RELATED"/>
    <property type="match status" value="1"/>
</dbReference>
<keyword evidence="2" id="KW-0548">Nucleotidyltransferase</keyword>
<dbReference type="Pfam" id="PF00078">
    <property type="entry name" value="RVT_1"/>
    <property type="match status" value="1"/>
</dbReference>
<evidence type="ECO:0000313" key="2">
    <source>
        <dbReference type="EMBL" id="TQS03837.1"/>
    </source>
</evidence>
<dbReference type="GO" id="GO:0003964">
    <property type="term" value="F:RNA-directed DNA polymerase activity"/>
    <property type="evidence" value="ECO:0007669"/>
    <property type="project" value="UniProtKB-KW"/>
</dbReference>
<dbReference type="AlphaFoldDB" id="A0A544XH52"/>
<dbReference type="PROSITE" id="PS50878">
    <property type="entry name" value="RT_POL"/>
    <property type="match status" value="1"/>
</dbReference>
<dbReference type="CDD" id="cd01651">
    <property type="entry name" value="RT_G2_intron"/>
    <property type="match status" value="1"/>
</dbReference>
<accession>A0A544XH52</accession>
<keyword evidence="2" id="KW-0808">Transferase</keyword>
<keyword evidence="2" id="KW-0695">RNA-directed DNA polymerase</keyword>
<feature type="non-terminal residue" evidence="2">
    <location>
        <position position="357"/>
    </location>
</feature>
<dbReference type="SUPFAM" id="SSF56672">
    <property type="entry name" value="DNA/RNA polymerases"/>
    <property type="match status" value="1"/>
</dbReference>
<evidence type="ECO:0000313" key="3">
    <source>
        <dbReference type="Proteomes" id="UP000316541"/>
    </source>
</evidence>
<name>A0A544XH52_9ACTN</name>
<sequence>TVKDRIVQAALKAVLEPIFEADFLPVSYGFRPHRRAQDAIEEIVYLARRGYHVVLEADIEACFDQIDHAALMNRIRSRISDKRVLALAKAFLKAGVMNHGLFKDSLTGAPQGGILSPLLANIALTALDEHFHTQWHTLMGTDYQRTKRRRSGQGNWRLIRYADDFVVMVSGPVHHAEDLREQISEVLARLGLRLSAEKTRVVHIDDGFDFLGQTIRRQRKRGTDKLVVYTRPSKRAIQAIKDRVSERTYRYTLNQSLGTLLMSLNRTLAGWANYFRHGVSKKTFAAIDHHAWHRIARWLLRKHRIPRSQLRRFCDQGWRFAEGSVAFRGASSVTIVRYRYRGATIPSPWAIEPAAAP</sequence>
<dbReference type="InterPro" id="IPR013597">
    <property type="entry name" value="Mat_intron_G2"/>
</dbReference>
<dbReference type="EC" id="2.7.7.49" evidence="2"/>
<protein>
    <submittedName>
        <fullName evidence="2">Group II intron reverse transcriptase/maturase</fullName>
        <ecNumber evidence="2">2.7.7.49</ecNumber>
    </submittedName>
</protein>
<dbReference type="Proteomes" id="UP000316541">
    <property type="component" value="Unassembled WGS sequence"/>
</dbReference>
<evidence type="ECO:0000259" key="1">
    <source>
        <dbReference type="PROSITE" id="PS50878"/>
    </source>
</evidence>
<proteinExistence type="predicted"/>
<dbReference type="PANTHER" id="PTHR34047:SF8">
    <property type="entry name" value="PROTEIN YKFC"/>
    <property type="match status" value="1"/>
</dbReference>
<feature type="non-terminal residue" evidence="2">
    <location>
        <position position="1"/>
    </location>
</feature>
<dbReference type="InterPro" id="IPR000477">
    <property type="entry name" value="RT_dom"/>
</dbReference>
<dbReference type="InterPro" id="IPR043502">
    <property type="entry name" value="DNA/RNA_pol_sf"/>
</dbReference>
<dbReference type="NCBIfam" id="TIGR04416">
    <property type="entry name" value="group_II_RT_mat"/>
    <property type="match status" value="1"/>
</dbReference>
<dbReference type="InterPro" id="IPR051083">
    <property type="entry name" value="GrpII_Intron_Splice-Mob/Def"/>
</dbReference>
<dbReference type="EMBL" id="VIRM01000151">
    <property type="protein sequence ID" value="TQS03837.1"/>
    <property type="molecule type" value="Genomic_DNA"/>
</dbReference>
<dbReference type="Pfam" id="PF08388">
    <property type="entry name" value="GIIM"/>
    <property type="match status" value="1"/>
</dbReference>
<dbReference type="InterPro" id="IPR030931">
    <property type="entry name" value="Group_II_RT_mat"/>
</dbReference>
<reference evidence="2 3" key="1">
    <citation type="submission" date="2019-07" db="EMBL/GenBank/DDBJ databases">
        <title>Microbispora hainanensis DSM 45428.</title>
        <authorList>
            <person name="Thawai C."/>
        </authorList>
    </citation>
    <scope>NUCLEOTIDE SEQUENCE [LARGE SCALE GENOMIC DNA]</scope>
    <source>
        <strain evidence="2 3">DSM 45428</strain>
    </source>
</reference>
<gene>
    <name evidence="2" type="primary">ltrA</name>
    <name evidence="2" type="ORF">FLX08_39930</name>
</gene>
<feature type="domain" description="Reverse transcriptase" evidence="1">
    <location>
        <begin position="1"/>
        <end position="215"/>
    </location>
</feature>
<organism evidence="2 3">
    <name type="scientific">Microbispora hainanensis</name>
    <dbReference type="NCBI Taxonomy" id="568844"/>
    <lineage>
        <taxon>Bacteria</taxon>
        <taxon>Bacillati</taxon>
        <taxon>Actinomycetota</taxon>
        <taxon>Actinomycetes</taxon>
        <taxon>Streptosporangiales</taxon>
        <taxon>Streptosporangiaceae</taxon>
        <taxon>Microbispora</taxon>
    </lineage>
</organism>
<comment type="caution">
    <text evidence="2">The sequence shown here is derived from an EMBL/GenBank/DDBJ whole genome shotgun (WGS) entry which is preliminary data.</text>
</comment>